<dbReference type="STRING" id="335543.Sfum_3987"/>
<evidence type="ECO:0000313" key="1">
    <source>
        <dbReference type="EMBL" id="ABK19654.1"/>
    </source>
</evidence>
<dbReference type="SUPFAM" id="SSF51306">
    <property type="entry name" value="LexA/Signal peptidase"/>
    <property type="match status" value="1"/>
</dbReference>
<dbReference type="InParanoid" id="A0LQF2"/>
<dbReference type="HOGENOM" id="CLU_126496_1_0_7"/>
<dbReference type="EMBL" id="CP000478">
    <property type="protein sequence ID" value="ABK19654.1"/>
    <property type="molecule type" value="Genomic_DNA"/>
</dbReference>
<protein>
    <submittedName>
        <fullName evidence="1">Peptidase S24, S26A and S26B</fullName>
    </submittedName>
</protein>
<gene>
    <name evidence="1" type="ordered locus">Sfum_3987</name>
</gene>
<dbReference type="KEGG" id="sfu:Sfum_3987"/>
<dbReference type="CDD" id="cd06462">
    <property type="entry name" value="Peptidase_S24_S26"/>
    <property type="match status" value="1"/>
</dbReference>
<organism evidence="1 2">
    <name type="scientific">Syntrophobacter fumaroxidans (strain DSM 10017 / MPOB)</name>
    <dbReference type="NCBI Taxonomy" id="335543"/>
    <lineage>
        <taxon>Bacteria</taxon>
        <taxon>Pseudomonadati</taxon>
        <taxon>Thermodesulfobacteriota</taxon>
        <taxon>Syntrophobacteria</taxon>
        <taxon>Syntrophobacterales</taxon>
        <taxon>Syntrophobacteraceae</taxon>
        <taxon>Syntrophobacter</taxon>
    </lineage>
</organism>
<sequence>MIIPAREFMPLVLAALESNQRVRMTAMGSSMFPFIRGGDVVEIEPIRSPPVAGDVVLAQRALMPQGERYVVHRIVRIEGEMYFLRGDAQKNCEGPFTRRDILGRAVLVFQKGRVHRLDHGIWRRAGFAWNRCAPLNLWLFQLTRQFQRKRK</sequence>
<reference evidence="1 2" key="1">
    <citation type="submission" date="2006-10" db="EMBL/GenBank/DDBJ databases">
        <title>Complete sequence of Syntrophobacter fumaroxidans MPOB.</title>
        <authorList>
            <consortium name="US DOE Joint Genome Institute"/>
            <person name="Copeland A."/>
            <person name="Lucas S."/>
            <person name="Lapidus A."/>
            <person name="Barry K."/>
            <person name="Detter J.C."/>
            <person name="Glavina del Rio T."/>
            <person name="Hammon N."/>
            <person name="Israni S."/>
            <person name="Pitluck S."/>
            <person name="Goltsman E.G."/>
            <person name="Martinez M."/>
            <person name="Schmutz J."/>
            <person name="Larimer F."/>
            <person name="Land M."/>
            <person name="Hauser L."/>
            <person name="Kyrpides N."/>
            <person name="Kim E."/>
            <person name="Boone D.R."/>
            <person name="Brockman F."/>
            <person name="Culley D."/>
            <person name="Ferry J."/>
            <person name="Gunsalus R."/>
            <person name="McInerney M.J."/>
            <person name="Morrison M."/>
            <person name="Plugge C."/>
            <person name="Rohlin L."/>
            <person name="Scholten J."/>
            <person name="Sieber J."/>
            <person name="Stams A.J.M."/>
            <person name="Worm P."/>
            <person name="Henstra A.M."/>
            <person name="Richardson P."/>
        </authorList>
    </citation>
    <scope>NUCLEOTIDE SEQUENCE [LARGE SCALE GENOMIC DNA]</scope>
    <source>
        <strain evidence="2">DSM 10017 / MPOB</strain>
    </source>
</reference>
<keyword evidence="2" id="KW-1185">Reference proteome</keyword>
<accession>A0LQF2</accession>
<proteinExistence type="predicted"/>
<dbReference type="AlphaFoldDB" id="A0LQF2"/>
<dbReference type="Gene3D" id="2.10.109.10">
    <property type="entry name" value="Umud Fragment, subunit A"/>
    <property type="match status" value="1"/>
</dbReference>
<dbReference type="OrthoDB" id="9791537at2"/>
<dbReference type="Proteomes" id="UP000001784">
    <property type="component" value="Chromosome"/>
</dbReference>
<dbReference type="RefSeq" id="WP_011700769.1">
    <property type="nucleotide sequence ID" value="NC_008554.1"/>
</dbReference>
<evidence type="ECO:0000313" key="2">
    <source>
        <dbReference type="Proteomes" id="UP000001784"/>
    </source>
</evidence>
<dbReference type="InterPro" id="IPR036286">
    <property type="entry name" value="LexA/Signal_pep-like_sf"/>
</dbReference>
<dbReference type="eggNOG" id="COG0681">
    <property type="taxonomic scope" value="Bacteria"/>
</dbReference>
<name>A0LQF2_SYNFM</name>